<dbReference type="InterPro" id="IPR017946">
    <property type="entry name" value="PLC-like_Pdiesterase_TIM-brl"/>
</dbReference>
<organism evidence="3 4">
    <name type="scientific">Eimeria acervulina</name>
    <name type="common">Coccidian parasite</name>
    <dbReference type="NCBI Taxonomy" id="5801"/>
    <lineage>
        <taxon>Eukaryota</taxon>
        <taxon>Sar</taxon>
        <taxon>Alveolata</taxon>
        <taxon>Apicomplexa</taxon>
        <taxon>Conoidasida</taxon>
        <taxon>Coccidia</taxon>
        <taxon>Eucoccidiorida</taxon>
        <taxon>Eimeriorina</taxon>
        <taxon>Eimeriidae</taxon>
        <taxon>Eimeria</taxon>
    </lineage>
</organism>
<gene>
    <name evidence="3" type="ORF">EAH_00018510</name>
</gene>
<keyword evidence="2" id="KW-0732">Signal</keyword>
<feature type="signal peptide" evidence="2">
    <location>
        <begin position="1"/>
        <end position="33"/>
    </location>
</feature>
<evidence type="ECO:0000313" key="4">
    <source>
        <dbReference type="Proteomes" id="UP000018050"/>
    </source>
</evidence>
<reference evidence="3" key="2">
    <citation type="submission" date="2013-10" db="EMBL/GenBank/DDBJ databases">
        <authorList>
            <person name="Aslett M."/>
        </authorList>
    </citation>
    <scope>NUCLEOTIDE SEQUENCE</scope>
    <source>
        <strain evidence="3">Houghton</strain>
    </source>
</reference>
<dbReference type="AlphaFoldDB" id="U6GMS8"/>
<evidence type="ECO:0000313" key="3">
    <source>
        <dbReference type="EMBL" id="CDI80887.1"/>
    </source>
</evidence>
<feature type="compositionally biased region" description="Polar residues" evidence="1">
    <location>
        <begin position="43"/>
        <end position="53"/>
    </location>
</feature>
<dbReference type="RefSeq" id="XP_013249218.1">
    <property type="nucleotide sequence ID" value="XM_013393764.1"/>
</dbReference>
<protein>
    <submittedName>
        <fullName evidence="3">Uncharacterized protein</fullName>
    </submittedName>
</protein>
<dbReference type="VEuPathDB" id="ToxoDB:EAH_00018510"/>
<proteinExistence type="predicted"/>
<dbReference type="EMBL" id="HG671386">
    <property type="protein sequence ID" value="CDI80887.1"/>
    <property type="molecule type" value="Genomic_DNA"/>
</dbReference>
<evidence type="ECO:0000256" key="2">
    <source>
        <dbReference type="SAM" id="SignalP"/>
    </source>
</evidence>
<dbReference type="GO" id="GO:0008081">
    <property type="term" value="F:phosphoric diester hydrolase activity"/>
    <property type="evidence" value="ECO:0007669"/>
    <property type="project" value="InterPro"/>
</dbReference>
<dbReference type="GeneID" id="25269921"/>
<dbReference type="SUPFAM" id="SSF51695">
    <property type="entry name" value="PLC-like phosphodiesterases"/>
    <property type="match status" value="1"/>
</dbReference>
<dbReference type="OrthoDB" id="329684at2759"/>
<name>U6GMS8_EIMAC</name>
<evidence type="ECO:0000256" key="1">
    <source>
        <dbReference type="SAM" id="MobiDB-lite"/>
    </source>
</evidence>
<keyword evidence="4" id="KW-1185">Reference proteome</keyword>
<accession>U6GMS8</accession>
<dbReference type="Gene3D" id="3.20.20.190">
    <property type="entry name" value="Phosphatidylinositol (PI) phosphodiesterase"/>
    <property type="match status" value="1"/>
</dbReference>
<dbReference type="GO" id="GO:0006629">
    <property type="term" value="P:lipid metabolic process"/>
    <property type="evidence" value="ECO:0007669"/>
    <property type="project" value="InterPro"/>
</dbReference>
<feature type="chain" id="PRO_5004670764" evidence="2">
    <location>
        <begin position="34"/>
        <end position="737"/>
    </location>
</feature>
<sequence length="737" mass="81677">MAILPLQRPVGTGIAEYLLQLALVLSMLPAAFAAEGPSALRSADSQGGESQQGEPRPRVPHSNTFQVVEDIEGMDGELSAEWLSMHAHLPLLKLALPATYMSTLTDVNAQRYAGKVEAQDLGVVDQLIDGVRLLDVRLWRDEKTADPTAAWFTEVPWRLFEDGELLKNAANGNSAASFTSAEWEALEVHSRTDLVEGLFKPVLQFLRKSPSEVVVVVFSAVNGNTHTHRNMIAKGSELAESLAHADEQLKAFLQSGQPYSDNEHQGRSPAPAEASNVVRVGPHSAYQSPWLDSFVKKGVSFNHFAEITQLVDLHWGPLLLHHSDVFVDANNQNQNMRDSVTDAESFREWQRNQGAALLGKPISELLDAKVRLILLVDDPLLAWFITTRSRSQVLALVKADHLYDVSYMSESHFAPCASPHTARTGVPLRSRESSWPACRSWCARVGPKECTSWSWKPTDTEQRGQPVKSRREGDLSTIWEERADEELGKCELFTRAPVELSFEAITQGVDCPNDDLMTSDLPWDQMAVMGDLLLSVLPVVKISANSRRRNIRGVGTVSFGFDSRVSMLTTGSASGHEEKYDISQKLIRVLFAPPTPQVRIEALQRAAYSNRGDAVRKFNASLADFVLALLLRYHILERNHVPSRPVNAIQLAKYRRIRSRLEPFASASFFQHMTILNPSAAINPHLLAFPVSRSQPLPVISTALSLLLCANGQWVVASAAVFGCARTCRRRIPMELR</sequence>
<dbReference type="Proteomes" id="UP000018050">
    <property type="component" value="Unassembled WGS sequence"/>
</dbReference>
<feature type="region of interest" description="Disordered" evidence="1">
    <location>
        <begin position="39"/>
        <end position="62"/>
    </location>
</feature>
<reference evidence="3" key="1">
    <citation type="submission" date="2013-10" db="EMBL/GenBank/DDBJ databases">
        <title>Genomic analysis of the causative agents of coccidiosis in chickens.</title>
        <authorList>
            <person name="Reid A.J."/>
            <person name="Blake D."/>
            <person name="Billington K."/>
            <person name="Browne H."/>
            <person name="Dunn M."/>
            <person name="Hung S."/>
            <person name="Kawahara F."/>
            <person name="Miranda-Saavedra D."/>
            <person name="Mourier T."/>
            <person name="Nagra H."/>
            <person name="Otto T.D."/>
            <person name="Rawlings N."/>
            <person name="Sanchez A."/>
            <person name="Sanders M."/>
            <person name="Subramaniam C."/>
            <person name="Tay Y."/>
            <person name="Dear P."/>
            <person name="Doerig C."/>
            <person name="Gruber A."/>
            <person name="Parkinson J."/>
            <person name="Shirley M."/>
            <person name="Wan K.L."/>
            <person name="Berriman M."/>
            <person name="Tomley F."/>
            <person name="Pain A."/>
        </authorList>
    </citation>
    <scope>NUCLEOTIDE SEQUENCE</scope>
    <source>
        <strain evidence="3">Houghton</strain>
    </source>
</reference>